<reference evidence="1 2" key="1">
    <citation type="submission" date="2023-03" db="EMBL/GenBank/DDBJ databases">
        <title>High-quality genome of Scylla paramamosain provides insights in environmental adaptation.</title>
        <authorList>
            <person name="Zhang L."/>
        </authorList>
    </citation>
    <scope>NUCLEOTIDE SEQUENCE [LARGE SCALE GENOMIC DNA]</scope>
    <source>
        <strain evidence="1">LZ_2023a</strain>
        <tissue evidence="1">Muscle</tissue>
    </source>
</reference>
<dbReference type="AlphaFoldDB" id="A0AAW0TTB1"/>
<comment type="caution">
    <text evidence="1">The sequence shown here is derived from an EMBL/GenBank/DDBJ whole genome shotgun (WGS) entry which is preliminary data.</text>
</comment>
<dbReference type="Proteomes" id="UP001487740">
    <property type="component" value="Unassembled WGS sequence"/>
</dbReference>
<organism evidence="1 2">
    <name type="scientific">Scylla paramamosain</name>
    <name type="common">Mud crab</name>
    <dbReference type="NCBI Taxonomy" id="85552"/>
    <lineage>
        <taxon>Eukaryota</taxon>
        <taxon>Metazoa</taxon>
        <taxon>Ecdysozoa</taxon>
        <taxon>Arthropoda</taxon>
        <taxon>Crustacea</taxon>
        <taxon>Multicrustacea</taxon>
        <taxon>Malacostraca</taxon>
        <taxon>Eumalacostraca</taxon>
        <taxon>Eucarida</taxon>
        <taxon>Decapoda</taxon>
        <taxon>Pleocyemata</taxon>
        <taxon>Brachyura</taxon>
        <taxon>Eubrachyura</taxon>
        <taxon>Portunoidea</taxon>
        <taxon>Portunidae</taxon>
        <taxon>Portuninae</taxon>
        <taxon>Scylla</taxon>
    </lineage>
</organism>
<sequence length="585" mass="63035">MNAQPQAWITPEAMHVTKTAPSSTCRDVKDTYPSSEMVENVSHHKTLSKSTSITCVWRECVAGVVSVRQAGGNSNDVWLRSAVETSCEFPALMKLHYSSTAGMNIRIHAMTSLFAAGLLLGEVGGVDRHTLLQIKAVISDLAEKHLAAPALVSAKTMTEEEVLLNVSSADSSLPERQDSHLMPLRDTTTTTATTTIPRRVRRSRCPERSGVGNFGFNTFDLLTFTLLVFNGVLNTINNINENNENNNNNNNNNNNVNAVDHAAGNLNEANSNSDSSSSVKIIVRPIGRRRRRHTNNEVFQNTFSSLQEKHRATQNYSEILRRRRRRGREIESEVLSNTPSRLQEHHRAIRDAFQTLRNVSFASPSSGTCVVAREVCVYLKAVSSSVPVTPFAAEIQGVCTRNTIMPLSPVQDLLQRHLSAASGSGRDGGYYGGSGCGGLEVFAFLAFLLALLDLFLDLNELALNVDVSTDRRTRRANSFSPSGCTNDVGVAEGVWAAGRLAEGVLKATTTTPTCGHAHMCHAAAAAATRGPLAATLTSLAGQWLAKWPALNGSILGTTTLLAASTLDCPAIHDACGSGDSREAPT</sequence>
<protein>
    <recommendedName>
        <fullName evidence="3">BHLH domain-containing protein</fullName>
    </recommendedName>
</protein>
<dbReference type="EMBL" id="JARAKH010000025">
    <property type="protein sequence ID" value="KAK8390736.1"/>
    <property type="molecule type" value="Genomic_DNA"/>
</dbReference>
<evidence type="ECO:0000313" key="2">
    <source>
        <dbReference type="Proteomes" id="UP001487740"/>
    </source>
</evidence>
<accession>A0AAW0TTB1</accession>
<evidence type="ECO:0008006" key="3">
    <source>
        <dbReference type="Google" id="ProtNLM"/>
    </source>
</evidence>
<name>A0AAW0TTB1_SCYPA</name>
<evidence type="ECO:0000313" key="1">
    <source>
        <dbReference type="EMBL" id="KAK8390736.1"/>
    </source>
</evidence>
<proteinExistence type="predicted"/>
<keyword evidence="2" id="KW-1185">Reference proteome</keyword>
<gene>
    <name evidence="1" type="ORF">O3P69_010443</name>
</gene>